<feature type="region of interest" description="Disordered" evidence="1">
    <location>
        <begin position="221"/>
        <end position="248"/>
    </location>
</feature>
<accession>A0A9P4R0X4</accession>
<evidence type="ECO:0000256" key="1">
    <source>
        <dbReference type="SAM" id="MobiDB-lite"/>
    </source>
</evidence>
<sequence length="295" mass="33942">MYITLYALRCLVSSTLALSARKYVLRLGLIETAVFAARLAVRQYVGIRQARRKRVYARAKSDMVNCEVHKWSHCVDMHAFADQGEDSWCLWRVCLRVEWHALRSYDGGHQLCFICCCAKLCLICIGIVVGCHIQEEGAGVRREETDALGRREQCSADCRVLWRYDPVNRGDVVADKMGQQEQSERKRWDSWGEGRRCGWERESKYVEYDHMSNETRRLVDAEEKHQAGETPREAKVESGASRRRGSGALSWHVGTRRWTEAHLTSTLTHPELYLLTHMALYQLLNLANLSFANVC</sequence>
<comment type="caution">
    <text evidence="2">The sequence shown here is derived from an EMBL/GenBank/DDBJ whole genome shotgun (WGS) entry which is preliminary data.</text>
</comment>
<gene>
    <name evidence="2" type="ORF">EJ04DRAFT_523599</name>
</gene>
<proteinExistence type="predicted"/>
<dbReference type="EMBL" id="ML996147">
    <property type="protein sequence ID" value="KAF2734466.1"/>
    <property type="molecule type" value="Genomic_DNA"/>
</dbReference>
<protein>
    <submittedName>
        <fullName evidence="2">Uncharacterized protein</fullName>
    </submittedName>
</protein>
<dbReference type="AlphaFoldDB" id="A0A9P4R0X4"/>
<keyword evidence="3" id="KW-1185">Reference proteome</keyword>
<evidence type="ECO:0000313" key="2">
    <source>
        <dbReference type="EMBL" id="KAF2734466.1"/>
    </source>
</evidence>
<dbReference type="Proteomes" id="UP000799444">
    <property type="component" value="Unassembled WGS sequence"/>
</dbReference>
<reference evidence="2" key="1">
    <citation type="journal article" date="2020" name="Stud. Mycol.">
        <title>101 Dothideomycetes genomes: a test case for predicting lifestyles and emergence of pathogens.</title>
        <authorList>
            <person name="Haridas S."/>
            <person name="Albert R."/>
            <person name="Binder M."/>
            <person name="Bloem J."/>
            <person name="Labutti K."/>
            <person name="Salamov A."/>
            <person name="Andreopoulos B."/>
            <person name="Baker S."/>
            <person name="Barry K."/>
            <person name="Bills G."/>
            <person name="Bluhm B."/>
            <person name="Cannon C."/>
            <person name="Castanera R."/>
            <person name="Culley D."/>
            <person name="Daum C."/>
            <person name="Ezra D."/>
            <person name="Gonzalez J."/>
            <person name="Henrissat B."/>
            <person name="Kuo A."/>
            <person name="Liang C."/>
            <person name="Lipzen A."/>
            <person name="Lutzoni F."/>
            <person name="Magnuson J."/>
            <person name="Mondo S."/>
            <person name="Nolan M."/>
            <person name="Ohm R."/>
            <person name="Pangilinan J."/>
            <person name="Park H.-J."/>
            <person name="Ramirez L."/>
            <person name="Alfaro M."/>
            <person name="Sun H."/>
            <person name="Tritt A."/>
            <person name="Yoshinaga Y."/>
            <person name="Zwiers L.-H."/>
            <person name="Turgeon B."/>
            <person name="Goodwin S."/>
            <person name="Spatafora J."/>
            <person name="Crous P."/>
            <person name="Grigoriev I."/>
        </authorList>
    </citation>
    <scope>NUCLEOTIDE SEQUENCE</scope>
    <source>
        <strain evidence="2">CBS 125425</strain>
    </source>
</reference>
<feature type="compositionally biased region" description="Basic and acidic residues" evidence="1">
    <location>
        <begin position="221"/>
        <end position="236"/>
    </location>
</feature>
<evidence type="ECO:0000313" key="3">
    <source>
        <dbReference type="Proteomes" id="UP000799444"/>
    </source>
</evidence>
<name>A0A9P4R0X4_9PLEO</name>
<organism evidence="2 3">
    <name type="scientific">Polyplosphaeria fusca</name>
    <dbReference type="NCBI Taxonomy" id="682080"/>
    <lineage>
        <taxon>Eukaryota</taxon>
        <taxon>Fungi</taxon>
        <taxon>Dikarya</taxon>
        <taxon>Ascomycota</taxon>
        <taxon>Pezizomycotina</taxon>
        <taxon>Dothideomycetes</taxon>
        <taxon>Pleosporomycetidae</taxon>
        <taxon>Pleosporales</taxon>
        <taxon>Tetraplosphaeriaceae</taxon>
        <taxon>Polyplosphaeria</taxon>
    </lineage>
</organism>